<name>A0A2P6ND13_9EUKA</name>
<keyword evidence="5" id="KW-1185">Reference proteome</keyword>
<evidence type="ECO:0000313" key="5">
    <source>
        <dbReference type="Proteomes" id="UP000241769"/>
    </source>
</evidence>
<sequence>MNRHSLLILLLLLTIVTAQYDMIFVGLGTASSITLTKLAKSFPNLRFLAFDYGGPLAKANGGSNVPYYFDGSSNPQTIFDVPGEYQAIAWADQGAPYRITETLGWQGKGYGGNSQFNGMLFQQPPAWYLDNLPQGWRTSDLSGTFTELRSKMKVTPTPSKDNIHYLDGIFRVMKTGFDAAGFTQADTSNLAPLQGLSGYYSVPYVVTDGNAQRGGTISGYLKDIIGTNGQPLLPNVQVINGAQVRRILFGGSDVTVATGVEYVKNGATLQVSLNTNGRVVVGAGAQMTPRLLYMSGIGPSNTEGTVFSYNPNNVRFVRANSLVGTSLYDHVGVNTAIEYNGATPVQVFDYPGKSNTSALNDYVNSRVGAFSQYGPVVVSHFKTPTSSYPDVELFVNPNGPGGPSTYNGPTDFQAVLMLMNPTSKGSVRLDSNMNIQSPGGLYLNDNDVEKLTDALYLFANTLVAKTPNLRFAFGPGGKQPNSFSTTDRNSIRNWVRGQTIDGLATSGFIMNHYTGTVPLQAGSTEDVGGVTPDTLRLRGTKNVHVVDASILPASVPCHPVAVIMAIGAKGADLLANALNTPSISTTRQSTTATPTTSVTPTTTVTPSTTSQSSSLPIFVYYPFETLTPNTPDRSGNNRYGVPKGSGLSSTTGKYGNALKLVQSSQLSTYQVNNGQGLTGQFTVATWLNIPAAVDVRMKIASSKVSWFGSTGWQLEHYPTMRQFSFVSSGDKVANWANLNVPYGSWFHVAVAFNGADTAELFFNGVSQGTRNGLSSVLPAAEQLFVGSDNTQPDGVIGAMDEFVIFSKRLSSAEVTQVYNNNFSGTSSTGQPSSTVQPTSSSRATSSTAQPTSSTAQPTSSSSRATSSTALPTTSSVPTTTSSVPQCPAGTCGAASCCPDALRGNMCYSPSTYTCGVDKANGKVYLCGAGAASCNSVCYDTTRYNCVNGNLAPK</sequence>
<dbReference type="Gene3D" id="3.50.50.60">
    <property type="entry name" value="FAD/NAD(P)-binding domain"/>
    <property type="match status" value="1"/>
</dbReference>
<dbReference type="OrthoDB" id="413885at2759"/>
<dbReference type="InterPro" id="IPR053208">
    <property type="entry name" value="GMC_Oxidoreductase_CD"/>
</dbReference>
<dbReference type="AlphaFoldDB" id="A0A2P6ND13"/>
<feature type="chain" id="PRO_5015162558" description="Glucose-methanol-choline oxidoreductase N-terminal domain-containing protein" evidence="2">
    <location>
        <begin position="19"/>
        <end position="953"/>
    </location>
</feature>
<dbReference type="Gene3D" id="3.30.410.10">
    <property type="entry name" value="Cholesterol Oxidase, domain 2"/>
    <property type="match status" value="1"/>
</dbReference>
<keyword evidence="2" id="KW-0732">Signal</keyword>
<dbReference type="Pfam" id="PF00732">
    <property type="entry name" value="GMC_oxred_N"/>
    <property type="match status" value="1"/>
</dbReference>
<dbReference type="Gene3D" id="2.60.120.200">
    <property type="match status" value="1"/>
</dbReference>
<evidence type="ECO:0000256" key="2">
    <source>
        <dbReference type="SAM" id="SignalP"/>
    </source>
</evidence>
<dbReference type="InterPro" id="IPR013320">
    <property type="entry name" value="ConA-like_dom_sf"/>
</dbReference>
<protein>
    <recommendedName>
        <fullName evidence="3">Glucose-methanol-choline oxidoreductase N-terminal domain-containing protein</fullName>
    </recommendedName>
</protein>
<feature type="region of interest" description="Disordered" evidence="1">
    <location>
        <begin position="584"/>
        <end position="610"/>
    </location>
</feature>
<feature type="domain" description="Glucose-methanol-choline oxidoreductase N-terminal" evidence="3">
    <location>
        <begin position="284"/>
        <end position="298"/>
    </location>
</feature>
<dbReference type="GO" id="GO:0050660">
    <property type="term" value="F:flavin adenine dinucleotide binding"/>
    <property type="evidence" value="ECO:0007669"/>
    <property type="project" value="InterPro"/>
</dbReference>
<dbReference type="InterPro" id="IPR036188">
    <property type="entry name" value="FAD/NAD-bd_sf"/>
</dbReference>
<dbReference type="SUPFAM" id="SSF49899">
    <property type="entry name" value="Concanavalin A-like lectins/glucanases"/>
    <property type="match status" value="1"/>
</dbReference>
<accession>A0A2P6ND13</accession>
<feature type="region of interest" description="Disordered" evidence="1">
    <location>
        <begin position="822"/>
        <end position="887"/>
    </location>
</feature>
<reference evidence="4 5" key="1">
    <citation type="journal article" date="2018" name="Genome Biol. Evol.">
        <title>Multiple Roots of Fruiting Body Formation in Amoebozoa.</title>
        <authorList>
            <person name="Hillmann F."/>
            <person name="Forbes G."/>
            <person name="Novohradska S."/>
            <person name="Ferling I."/>
            <person name="Riege K."/>
            <person name="Groth M."/>
            <person name="Westermann M."/>
            <person name="Marz M."/>
            <person name="Spaller T."/>
            <person name="Winckler T."/>
            <person name="Schaap P."/>
            <person name="Glockner G."/>
        </authorList>
    </citation>
    <scope>NUCLEOTIDE SEQUENCE [LARGE SCALE GENOMIC DNA]</scope>
    <source>
        <strain evidence="4 5">Jena</strain>
    </source>
</reference>
<dbReference type="PANTHER" id="PTHR47190:SF2">
    <property type="entry name" value="CELLOBIOSE DEHYDROGENASE (AFU_ORTHOLOGUE AFUA_2G17620)"/>
    <property type="match status" value="1"/>
</dbReference>
<dbReference type="SUPFAM" id="SSF51905">
    <property type="entry name" value="FAD/NAD(P)-binding domain"/>
    <property type="match status" value="1"/>
</dbReference>
<evidence type="ECO:0000259" key="3">
    <source>
        <dbReference type="PROSITE" id="PS00624"/>
    </source>
</evidence>
<dbReference type="Proteomes" id="UP000241769">
    <property type="component" value="Unassembled WGS sequence"/>
</dbReference>
<organism evidence="4 5">
    <name type="scientific">Planoprotostelium fungivorum</name>
    <dbReference type="NCBI Taxonomy" id="1890364"/>
    <lineage>
        <taxon>Eukaryota</taxon>
        <taxon>Amoebozoa</taxon>
        <taxon>Evosea</taxon>
        <taxon>Variosea</taxon>
        <taxon>Cavosteliida</taxon>
        <taxon>Cavosteliaceae</taxon>
        <taxon>Planoprotostelium</taxon>
    </lineage>
</organism>
<gene>
    <name evidence="4" type="ORF">PROFUN_10592</name>
</gene>
<dbReference type="InterPro" id="IPR007867">
    <property type="entry name" value="GMC_OxRtase_C"/>
</dbReference>
<dbReference type="GO" id="GO:0016614">
    <property type="term" value="F:oxidoreductase activity, acting on CH-OH group of donors"/>
    <property type="evidence" value="ECO:0007669"/>
    <property type="project" value="InterPro"/>
</dbReference>
<proteinExistence type="predicted"/>
<evidence type="ECO:0000313" key="4">
    <source>
        <dbReference type="EMBL" id="PRP81843.1"/>
    </source>
</evidence>
<dbReference type="STRING" id="1890364.A0A2P6ND13"/>
<dbReference type="InParanoid" id="A0A2P6ND13"/>
<dbReference type="SUPFAM" id="SSF54373">
    <property type="entry name" value="FAD-linked reductases, C-terminal domain"/>
    <property type="match status" value="1"/>
</dbReference>
<dbReference type="EMBL" id="MDYQ01000116">
    <property type="protein sequence ID" value="PRP81843.1"/>
    <property type="molecule type" value="Genomic_DNA"/>
</dbReference>
<feature type="compositionally biased region" description="Low complexity" evidence="1">
    <location>
        <begin position="823"/>
        <end position="884"/>
    </location>
</feature>
<dbReference type="PROSITE" id="PS00624">
    <property type="entry name" value="GMC_OXRED_2"/>
    <property type="match status" value="1"/>
</dbReference>
<dbReference type="PANTHER" id="PTHR47190">
    <property type="entry name" value="DEHYDROGENASE, PUTATIVE-RELATED"/>
    <property type="match status" value="1"/>
</dbReference>
<evidence type="ECO:0000256" key="1">
    <source>
        <dbReference type="SAM" id="MobiDB-lite"/>
    </source>
</evidence>
<dbReference type="InterPro" id="IPR000172">
    <property type="entry name" value="GMC_OxRdtase_N"/>
</dbReference>
<comment type="caution">
    <text evidence="4">The sequence shown here is derived from an EMBL/GenBank/DDBJ whole genome shotgun (WGS) entry which is preliminary data.</text>
</comment>
<feature type="signal peptide" evidence="2">
    <location>
        <begin position="1"/>
        <end position="18"/>
    </location>
</feature>
<dbReference type="Pfam" id="PF13385">
    <property type="entry name" value="Laminin_G_3"/>
    <property type="match status" value="1"/>
</dbReference>
<dbReference type="Pfam" id="PF05199">
    <property type="entry name" value="GMC_oxred_C"/>
    <property type="match status" value="1"/>
</dbReference>